<organism evidence="1 2">
    <name type="scientific">Rodentibacter pneumotropicus</name>
    <dbReference type="NCBI Taxonomy" id="758"/>
    <lineage>
        <taxon>Bacteria</taxon>
        <taxon>Pseudomonadati</taxon>
        <taxon>Pseudomonadota</taxon>
        <taxon>Gammaproteobacteria</taxon>
        <taxon>Pasteurellales</taxon>
        <taxon>Pasteurellaceae</taxon>
        <taxon>Rodentibacter</taxon>
    </lineage>
</organism>
<sequence length="187" mass="22028">MYFRKGYNIFPYQSGPGSDDCQNPTPNIGGIDLVSYPEQIDKIPEIALLPELKQTLVELNTLDSPFVTLGCAHWINKIDNSHFSYLEFTFKNKEIANNLEFLQQMETQLHQFLIEKLTINFTQEQRDYYASYLEEQSQIYYNKFYYLDETTPRNLLGLVFCFPDRETVDLHYKALRLFLTQHLTLPS</sequence>
<keyword evidence="2" id="KW-1185">Reference proteome</keyword>
<comment type="caution">
    <text evidence="1">The sequence shown here is derived from an EMBL/GenBank/DDBJ whole genome shotgun (WGS) entry which is preliminary data.</text>
</comment>
<gene>
    <name evidence="1" type="ORF">MUU45_001138</name>
</gene>
<name>A0AAW5LCY1_9PAST</name>
<dbReference type="Proteomes" id="UP001206350">
    <property type="component" value="Unassembled WGS sequence"/>
</dbReference>
<evidence type="ECO:0000313" key="1">
    <source>
        <dbReference type="EMBL" id="MCQ9121589.1"/>
    </source>
</evidence>
<dbReference type="EMBL" id="JALJCU010000021">
    <property type="protein sequence ID" value="MCQ9121589.1"/>
    <property type="molecule type" value="Genomic_DNA"/>
</dbReference>
<reference evidence="1 2" key="1">
    <citation type="journal article" date="2022" name="Microbiol. Spectr.">
        <title>Microbiota of the Pregnant Mouse: Characterization of the Bacterial Communities in the Oral Cavity, Lung, Intestine, and Vagina through Culture and DNA Sequencing.</title>
        <authorList>
            <person name="Greenberg J.M."/>
            <person name="Romero R."/>
            <person name="Winters A.D."/>
            <person name="Galaz J."/>
            <person name="Garcia-Flores V."/>
            <person name="Arenas-Hernandez M."/>
            <person name="Panzer J."/>
            <person name="Shaffer Z."/>
            <person name="Kracht D.J."/>
            <person name="Gomez-Lopez N."/>
            <person name="Theis K.R."/>
        </authorList>
    </citation>
    <scope>NUCLEOTIDE SEQUENCE [LARGE SCALE GENOMIC DNA]</scope>
    <source>
        <strain evidence="1 2">MAC-C1-H1</strain>
    </source>
</reference>
<dbReference type="RefSeq" id="WP_256891920.1">
    <property type="nucleotide sequence ID" value="NZ_JALJCU010000021.1"/>
</dbReference>
<accession>A0AAW5LCY1</accession>
<dbReference type="AlphaFoldDB" id="A0AAW5LCY1"/>
<proteinExistence type="predicted"/>
<protein>
    <submittedName>
        <fullName evidence="1">Uncharacterized protein</fullName>
    </submittedName>
</protein>
<evidence type="ECO:0000313" key="2">
    <source>
        <dbReference type="Proteomes" id="UP001206350"/>
    </source>
</evidence>